<protein>
    <submittedName>
        <fullName evidence="5">CCHC-type domain-containing protein</fullName>
    </submittedName>
</protein>
<name>A0A915NQA3_9BILA</name>
<dbReference type="GO" id="GO:0003676">
    <property type="term" value="F:nucleic acid binding"/>
    <property type="evidence" value="ECO:0007669"/>
    <property type="project" value="InterPro"/>
</dbReference>
<organism evidence="4 5">
    <name type="scientific">Meloidogyne floridensis</name>
    <dbReference type="NCBI Taxonomy" id="298350"/>
    <lineage>
        <taxon>Eukaryota</taxon>
        <taxon>Metazoa</taxon>
        <taxon>Ecdysozoa</taxon>
        <taxon>Nematoda</taxon>
        <taxon>Chromadorea</taxon>
        <taxon>Rhabditida</taxon>
        <taxon>Tylenchina</taxon>
        <taxon>Tylenchomorpha</taxon>
        <taxon>Tylenchoidea</taxon>
        <taxon>Meloidogynidae</taxon>
        <taxon>Meloidogyninae</taxon>
        <taxon>Meloidogyne</taxon>
    </lineage>
</organism>
<dbReference type="Proteomes" id="UP000887560">
    <property type="component" value="Unplaced"/>
</dbReference>
<reference evidence="5" key="1">
    <citation type="submission" date="2022-11" db="UniProtKB">
        <authorList>
            <consortium name="WormBaseParasite"/>
        </authorList>
    </citation>
    <scope>IDENTIFICATION</scope>
</reference>
<evidence type="ECO:0000256" key="2">
    <source>
        <dbReference type="SAM" id="MobiDB-lite"/>
    </source>
</evidence>
<keyword evidence="1" id="KW-0863">Zinc-finger</keyword>
<sequence length="408" mass="46968">MPDKSIDEQLLTRAIHDLELNLKQEIRRNCAVELAQMGKYHKQKENQLMLIEEKIDRLITNREDGKFAYSKKRIAWNSKTAESSPQRFHCGKIKDARQYEGRGNSSAERLDEEPRRNFYADYTFPALPRANYCLYCLSADHTVAYCQKEKLRGTASGGWLCNKECKFCRIRGHLVANCPVLIDFWGKEDVPSGRWPRDVVAWFRSQKVAQPPRECYACKGSHGFHDCPNTEAKNKLTALLERYKEGRGNTWNMYRGNPHLKHEIRQNSAVKLAKIDKYYQQKENQLMLIEEKIDRLITNREDGKFAYPKKRLGWNSKTAEFSPLCYHCGKRGHVAKACLFAGGLRGTSTSYRRETVTTVQQTEKEGEEGKSEEKVVVHAEWTSKTGGTYTDDECETSDTGEEVVGVEK</sequence>
<dbReference type="PROSITE" id="PS50158">
    <property type="entry name" value="ZF_CCHC"/>
    <property type="match status" value="1"/>
</dbReference>
<evidence type="ECO:0000313" key="5">
    <source>
        <dbReference type="WBParaSite" id="scf7180000419207.g3527"/>
    </source>
</evidence>
<dbReference type="InterPro" id="IPR001878">
    <property type="entry name" value="Znf_CCHC"/>
</dbReference>
<accession>A0A915NQA3</accession>
<evidence type="ECO:0000313" key="4">
    <source>
        <dbReference type="Proteomes" id="UP000887560"/>
    </source>
</evidence>
<feature type="compositionally biased region" description="Acidic residues" evidence="2">
    <location>
        <begin position="390"/>
        <end position="401"/>
    </location>
</feature>
<keyword evidence="1" id="KW-0862">Zinc</keyword>
<dbReference type="Gene3D" id="4.10.60.10">
    <property type="entry name" value="Zinc finger, CCHC-type"/>
    <property type="match status" value="1"/>
</dbReference>
<proteinExistence type="predicted"/>
<feature type="domain" description="CCHC-type" evidence="3">
    <location>
        <begin position="325"/>
        <end position="338"/>
    </location>
</feature>
<dbReference type="WBParaSite" id="scf7180000419207.g3527">
    <property type="protein sequence ID" value="scf7180000419207.g3527"/>
    <property type="gene ID" value="scf7180000419207.g3527"/>
</dbReference>
<keyword evidence="1" id="KW-0479">Metal-binding</keyword>
<evidence type="ECO:0000259" key="3">
    <source>
        <dbReference type="PROSITE" id="PS50158"/>
    </source>
</evidence>
<dbReference type="AlphaFoldDB" id="A0A915NQA3"/>
<feature type="region of interest" description="Disordered" evidence="2">
    <location>
        <begin position="385"/>
        <end position="408"/>
    </location>
</feature>
<dbReference type="SMART" id="SM00343">
    <property type="entry name" value="ZnF_C2HC"/>
    <property type="match status" value="4"/>
</dbReference>
<keyword evidence="4" id="KW-1185">Reference proteome</keyword>
<dbReference type="GO" id="GO:0008270">
    <property type="term" value="F:zinc ion binding"/>
    <property type="evidence" value="ECO:0007669"/>
    <property type="project" value="UniProtKB-KW"/>
</dbReference>
<evidence type="ECO:0000256" key="1">
    <source>
        <dbReference type="PROSITE-ProRule" id="PRU00047"/>
    </source>
</evidence>